<reference evidence="2" key="1">
    <citation type="submission" date="2007-11" db="EMBL/GenBank/DDBJ databases">
        <authorList>
            <consortium name="The Broad Institute Genome Sequencing Platform"/>
            <person name="Volkman S.K."/>
            <person name="Daily J.P."/>
            <person name="Sarr O."/>
            <person name="Ndiaye D."/>
            <person name="Ndir O."/>
            <person name="Mboup S."/>
            <person name="Lukens A."/>
            <person name="Stange-Thomann N."/>
            <person name="Mauceli E."/>
            <person name="Gnerre S."/>
            <person name="Jaffe D."/>
            <person name="Zainoun J."/>
            <person name="Wiegand R.C."/>
            <person name="Birren B."/>
            <person name="Galagan J."/>
            <person name="Lander E."/>
            <person name="Wirth D.F."/>
        </authorList>
    </citation>
    <scope>NUCLEOTIDE SEQUENCE [LARGE SCALE GENOMIC DNA]</scope>
    <source>
        <strain evidence="2">7G8</strain>
    </source>
</reference>
<evidence type="ECO:0000313" key="2">
    <source>
        <dbReference type="Proteomes" id="UP000030688"/>
    </source>
</evidence>
<organism evidence="1 2">
    <name type="scientific">Plasmodium falciparum (isolate 7G8)</name>
    <dbReference type="NCBI Taxonomy" id="57266"/>
    <lineage>
        <taxon>Eukaryota</taxon>
        <taxon>Sar</taxon>
        <taxon>Alveolata</taxon>
        <taxon>Apicomplexa</taxon>
        <taxon>Aconoidasida</taxon>
        <taxon>Haemosporida</taxon>
        <taxon>Plasmodiidae</taxon>
        <taxon>Plasmodium</taxon>
        <taxon>Plasmodium (Laverania)</taxon>
    </lineage>
</organism>
<dbReference type="AlphaFoldDB" id="W7FEI4"/>
<reference evidence="1 2" key="2">
    <citation type="submission" date="2013-02" db="EMBL/GenBank/DDBJ databases">
        <title>The Genome Sequence of Plasmodium falciparum 7G8.</title>
        <authorList>
            <consortium name="The Broad Institute Genome Sequencing Platform"/>
            <consortium name="The Broad Institute Genome Sequencing Center for Infectious Disease"/>
            <person name="Neafsey D."/>
            <person name="Cheeseman I."/>
            <person name="Volkman S."/>
            <person name="Adams J."/>
            <person name="Walker B."/>
            <person name="Young S.K."/>
            <person name="Zeng Q."/>
            <person name="Gargeya S."/>
            <person name="Fitzgerald M."/>
            <person name="Haas B."/>
            <person name="Abouelleil A."/>
            <person name="Alvarado L."/>
            <person name="Arachchi H.M."/>
            <person name="Berlin A.M."/>
            <person name="Chapman S.B."/>
            <person name="Dewar J."/>
            <person name="Goldberg J."/>
            <person name="Griggs A."/>
            <person name="Gujja S."/>
            <person name="Hansen M."/>
            <person name="Howarth C."/>
            <person name="Imamovic A."/>
            <person name="Larimer J."/>
            <person name="McCowan C."/>
            <person name="Murphy C."/>
            <person name="Neiman D."/>
            <person name="Pearson M."/>
            <person name="Priest M."/>
            <person name="Roberts A."/>
            <person name="Saif S."/>
            <person name="Shea T."/>
            <person name="Sisk P."/>
            <person name="Sykes S."/>
            <person name="Wortman J."/>
            <person name="Nusbaum C."/>
            <person name="Birren B."/>
        </authorList>
    </citation>
    <scope>NUCLEOTIDE SEQUENCE [LARGE SCALE GENOMIC DNA]</scope>
    <source>
        <strain evidence="1 2">7G8</strain>
    </source>
</reference>
<evidence type="ECO:0000313" key="1">
    <source>
        <dbReference type="EMBL" id="EUR63555.1"/>
    </source>
</evidence>
<protein>
    <submittedName>
        <fullName evidence="1">Uncharacterized protein</fullName>
    </submittedName>
</protein>
<accession>W7FEI4</accession>
<dbReference type="EMBL" id="KE123644">
    <property type="protein sequence ID" value="EUR63555.1"/>
    <property type="molecule type" value="Genomic_DNA"/>
</dbReference>
<dbReference type="Proteomes" id="UP000030688">
    <property type="component" value="Unassembled WGS sequence"/>
</dbReference>
<name>W7FEI4_PLAF8</name>
<proteinExistence type="predicted"/>
<sequence length="61" mass="7442">MKACTFNKKSNSILQKTSMKQTYICFNIYNFYKCKKNIEINYSGKNDIYKKELYIYLIYNK</sequence>
<gene>
    <name evidence="1" type="ORF">PFBG_05303</name>
</gene>